<accession>A0A7M1SST5</accession>
<evidence type="ECO:0000313" key="3">
    <source>
        <dbReference type="EMBL" id="QOR69852.1"/>
    </source>
</evidence>
<dbReference type="Pfam" id="PF00496">
    <property type="entry name" value="SBP_bac_5"/>
    <property type="match status" value="1"/>
</dbReference>
<proteinExistence type="predicted"/>
<dbReference type="InterPro" id="IPR039424">
    <property type="entry name" value="SBP_5"/>
</dbReference>
<evidence type="ECO:0000313" key="4">
    <source>
        <dbReference type="Proteomes" id="UP000593758"/>
    </source>
</evidence>
<dbReference type="InterPro" id="IPR000914">
    <property type="entry name" value="SBP_5_dom"/>
</dbReference>
<dbReference type="GO" id="GO:0015833">
    <property type="term" value="P:peptide transport"/>
    <property type="evidence" value="ECO:0007669"/>
    <property type="project" value="TreeGrafter"/>
</dbReference>
<dbReference type="EMBL" id="CP063169">
    <property type="protein sequence ID" value="QOR69852.1"/>
    <property type="molecule type" value="Genomic_DNA"/>
</dbReference>
<name>A0A7M1SST5_9MICO</name>
<protein>
    <submittedName>
        <fullName evidence="3">ABC transporter family substrate-binding protein</fullName>
    </submittedName>
</protein>
<dbReference type="KEGG" id="halt:IM660_14480"/>
<evidence type="ECO:0000259" key="2">
    <source>
        <dbReference type="Pfam" id="PF00496"/>
    </source>
</evidence>
<feature type="signal peptide" evidence="1">
    <location>
        <begin position="1"/>
        <end position="22"/>
    </location>
</feature>
<sequence length="635" mass="69305">MKIRRITAVAATLAASALVLSACDTPDTSGEGTGLDTGTAVTVGWNQGFYEYNEDSATGNATANANIRYLMNDYVNYYDGDLNLVPNESFASYQVTSEDPLTVEYTFADDAAWSDGTPVDASDMLLSWAALSGHLNTAAFVQSFDEEGNVVWLYPEDSENAGDEVPQEEIENNVFFNFTSGTISLIEETPTISEDGKTITFVYSEPFADWESNLDVGVPAHVVAMHALDIEDPQEAKDAFVDAVVNNDAEALAPISDFWNNGFAFGDTLPEDESLYLSSGPYIMTDFVRDQYVTLEANENYTGDHQPQIETITVRYSEDPMAQVQALENGELDLISPQASADTLQALEALGENFDVITDDAAVYEHVDLMFTNGGPFDPATYDGDEDAALAVRQAFLKLIPRQDIVDRIVTPLNPEANVRSSYTAIPGSPNYDQIVEANGMDELYPLELDREGAAQLLEDAGVETPVQVRVLTAAENVRRQEQLALITESVQQDGLFEIIDQSSGDWGSLLADASGYDASMFGWQSTSTAVNESRANFEDGGGNNFGDFADPRVDELYDELAVTTDAARQAEILAEVETILVEQGFGVTLYQHPGVHGFNARLQGIDPISISPTIFWNFWEWETDLTGDEDGEDA</sequence>
<dbReference type="PIRSF" id="PIRSF002741">
    <property type="entry name" value="MppA"/>
    <property type="match status" value="1"/>
</dbReference>
<gene>
    <name evidence="3" type="ORF">IM660_14480</name>
</gene>
<dbReference type="Gene3D" id="3.10.105.10">
    <property type="entry name" value="Dipeptide-binding Protein, Domain 3"/>
    <property type="match status" value="1"/>
</dbReference>
<dbReference type="Proteomes" id="UP000593758">
    <property type="component" value="Chromosome"/>
</dbReference>
<dbReference type="InterPro" id="IPR030678">
    <property type="entry name" value="Peptide/Ni-bd"/>
</dbReference>
<keyword evidence="4" id="KW-1185">Reference proteome</keyword>
<dbReference type="CDD" id="cd08501">
    <property type="entry name" value="PBP2_Lpqw"/>
    <property type="match status" value="1"/>
</dbReference>
<feature type="domain" description="Solute-binding protein family 5" evidence="2">
    <location>
        <begin position="94"/>
        <end position="544"/>
    </location>
</feature>
<dbReference type="GO" id="GO:0042597">
    <property type="term" value="C:periplasmic space"/>
    <property type="evidence" value="ECO:0007669"/>
    <property type="project" value="UniProtKB-ARBA"/>
</dbReference>
<keyword evidence="1" id="KW-0732">Signal</keyword>
<dbReference type="AlphaFoldDB" id="A0A7M1SST5"/>
<dbReference type="GO" id="GO:0043190">
    <property type="term" value="C:ATP-binding cassette (ABC) transporter complex"/>
    <property type="evidence" value="ECO:0007669"/>
    <property type="project" value="InterPro"/>
</dbReference>
<feature type="chain" id="PRO_5032425415" evidence="1">
    <location>
        <begin position="23"/>
        <end position="635"/>
    </location>
</feature>
<dbReference type="SUPFAM" id="SSF53850">
    <property type="entry name" value="Periplasmic binding protein-like II"/>
    <property type="match status" value="1"/>
</dbReference>
<dbReference type="RefSeq" id="WP_193496541.1">
    <property type="nucleotide sequence ID" value="NZ_CP063169.1"/>
</dbReference>
<evidence type="ECO:0000256" key="1">
    <source>
        <dbReference type="SAM" id="SignalP"/>
    </source>
</evidence>
<reference evidence="3 4" key="1">
    <citation type="submission" date="2020-10" db="EMBL/GenBank/DDBJ databases">
        <title>Haloactinobacterium sp. RN3S43, a bacterium isolated from saline soil.</title>
        <authorList>
            <person name="Sun J.-Q."/>
        </authorList>
    </citation>
    <scope>NUCLEOTIDE SEQUENCE [LARGE SCALE GENOMIC DNA]</scope>
    <source>
        <strain evidence="3 4">RN3S43</strain>
    </source>
</reference>
<organism evidence="3 4">
    <name type="scientific">Ruania alkalisoli</name>
    <dbReference type="NCBI Taxonomy" id="2779775"/>
    <lineage>
        <taxon>Bacteria</taxon>
        <taxon>Bacillati</taxon>
        <taxon>Actinomycetota</taxon>
        <taxon>Actinomycetes</taxon>
        <taxon>Micrococcales</taxon>
        <taxon>Ruaniaceae</taxon>
        <taxon>Ruania</taxon>
    </lineage>
</organism>
<dbReference type="PANTHER" id="PTHR30290">
    <property type="entry name" value="PERIPLASMIC BINDING COMPONENT OF ABC TRANSPORTER"/>
    <property type="match status" value="1"/>
</dbReference>
<dbReference type="Gene3D" id="3.40.190.10">
    <property type="entry name" value="Periplasmic binding protein-like II"/>
    <property type="match status" value="1"/>
</dbReference>
<dbReference type="PROSITE" id="PS51257">
    <property type="entry name" value="PROKAR_LIPOPROTEIN"/>
    <property type="match status" value="1"/>
</dbReference>
<dbReference type="GO" id="GO:1904680">
    <property type="term" value="F:peptide transmembrane transporter activity"/>
    <property type="evidence" value="ECO:0007669"/>
    <property type="project" value="TreeGrafter"/>
</dbReference>